<evidence type="ECO:0000313" key="1">
    <source>
        <dbReference type="EnsemblProtists" id="PYU1_T010522"/>
    </source>
</evidence>
<dbReference type="PANTHER" id="PTHR46586:SF3">
    <property type="entry name" value="ANKYRIN REPEAT-CONTAINING PROTEIN"/>
    <property type="match status" value="1"/>
</dbReference>
<organism evidence="1 2">
    <name type="scientific">Globisporangium ultimum (strain ATCC 200006 / CBS 805.95 / DAOM BR144)</name>
    <name type="common">Pythium ultimum</name>
    <dbReference type="NCBI Taxonomy" id="431595"/>
    <lineage>
        <taxon>Eukaryota</taxon>
        <taxon>Sar</taxon>
        <taxon>Stramenopiles</taxon>
        <taxon>Oomycota</taxon>
        <taxon>Peronosporomycetes</taxon>
        <taxon>Pythiales</taxon>
        <taxon>Pythiaceae</taxon>
        <taxon>Globisporangium</taxon>
    </lineage>
</organism>
<reference evidence="2" key="2">
    <citation type="submission" date="2010-04" db="EMBL/GenBank/DDBJ databases">
        <authorList>
            <person name="Buell R."/>
            <person name="Hamilton J."/>
            <person name="Hostetler J."/>
        </authorList>
    </citation>
    <scope>NUCLEOTIDE SEQUENCE [LARGE SCALE GENOMIC DNA]</scope>
    <source>
        <strain evidence="2">DAOM:BR144</strain>
    </source>
</reference>
<dbReference type="PANTHER" id="PTHR46586">
    <property type="entry name" value="ANKYRIN REPEAT-CONTAINING PROTEIN"/>
    <property type="match status" value="1"/>
</dbReference>
<keyword evidence="2" id="KW-1185">Reference proteome</keyword>
<reference evidence="2" key="1">
    <citation type="journal article" date="2010" name="Genome Biol.">
        <title>Genome sequence of the necrotrophic plant pathogen Pythium ultimum reveals original pathogenicity mechanisms and effector repertoire.</title>
        <authorList>
            <person name="Levesque C.A."/>
            <person name="Brouwer H."/>
            <person name="Cano L."/>
            <person name="Hamilton J.P."/>
            <person name="Holt C."/>
            <person name="Huitema E."/>
            <person name="Raffaele S."/>
            <person name="Robideau G.P."/>
            <person name="Thines M."/>
            <person name="Win J."/>
            <person name="Zerillo M.M."/>
            <person name="Beakes G.W."/>
            <person name="Boore J.L."/>
            <person name="Busam D."/>
            <person name="Dumas B."/>
            <person name="Ferriera S."/>
            <person name="Fuerstenberg S.I."/>
            <person name="Gachon C.M."/>
            <person name="Gaulin E."/>
            <person name="Govers F."/>
            <person name="Grenville-Briggs L."/>
            <person name="Horner N."/>
            <person name="Hostetler J."/>
            <person name="Jiang R.H."/>
            <person name="Johnson J."/>
            <person name="Krajaejun T."/>
            <person name="Lin H."/>
            <person name="Meijer H.J."/>
            <person name="Moore B."/>
            <person name="Morris P."/>
            <person name="Phuntmart V."/>
            <person name="Puiu D."/>
            <person name="Shetty J."/>
            <person name="Stajich J.E."/>
            <person name="Tripathy S."/>
            <person name="Wawra S."/>
            <person name="van West P."/>
            <person name="Whitty B.R."/>
            <person name="Coutinho P.M."/>
            <person name="Henrissat B."/>
            <person name="Martin F."/>
            <person name="Thomas P.D."/>
            <person name="Tyler B.M."/>
            <person name="De Vries R.P."/>
            <person name="Kamoun S."/>
            <person name="Yandell M."/>
            <person name="Tisserat N."/>
            <person name="Buell C.R."/>
        </authorList>
    </citation>
    <scope>NUCLEOTIDE SEQUENCE</scope>
    <source>
        <strain evidence="2">DAOM:BR144</strain>
    </source>
</reference>
<dbReference type="AlphaFoldDB" id="K3WZX3"/>
<dbReference type="VEuPathDB" id="FungiDB:PYU1_G010500"/>
<evidence type="ECO:0000313" key="2">
    <source>
        <dbReference type="Proteomes" id="UP000019132"/>
    </source>
</evidence>
<proteinExistence type="predicted"/>
<dbReference type="InterPro" id="IPR052050">
    <property type="entry name" value="SecEffector_AnkRepeat"/>
</dbReference>
<reference evidence="1" key="3">
    <citation type="submission" date="2015-02" db="UniProtKB">
        <authorList>
            <consortium name="EnsemblProtists"/>
        </authorList>
    </citation>
    <scope>IDENTIFICATION</scope>
    <source>
        <strain evidence="1">DAOM BR144</strain>
    </source>
</reference>
<evidence type="ECO:0008006" key="3">
    <source>
        <dbReference type="Google" id="ProtNLM"/>
    </source>
</evidence>
<name>K3WZX3_GLOUD</name>
<dbReference type="SUPFAM" id="SSF48403">
    <property type="entry name" value="Ankyrin repeat"/>
    <property type="match status" value="1"/>
</dbReference>
<dbReference type="InterPro" id="IPR002110">
    <property type="entry name" value="Ankyrin_rpt"/>
</dbReference>
<sequence length="209" mass="23566">MIEEAAAKGHFEVVQRVHSRSLEQVQDGGATSVLEDARASNAFPFALHRNHLQVVEYLYASGYVGSTIDLTHFYRDDFGGLSFEMQQWLLNHSFRDCLETFAHYRAVINGNLAIVQWLHTNNVESFGTGTMDCAAEHGQLDVVKWLHENRREGCTTQAMDLAVERGHLDIIKWLHLNRFEGCTGSAMDGAALYGHLAVAQWLHTHREEG</sequence>
<accession>K3WZX3</accession>
<dbReference type="Proteomes" id="UP000019132">
    <property type="component" value="Unassembled WGS sequence"/>
</dbReference>
<dbReference type="EMBL" id="GL376596">
    <property type="status" value="NOT_ANNOTATED_CDS"/>
    <property type="molecule type" value="Genomic_DNA"/>
</dbReference>
<dbReference type="Pfam" id="PF13637">
    <property type="entry name" value="Ank_4"/>
    <property type="match status" value="1"/>
</dbReference>
<dbReference type="Gene3D" id="1.25.40.20">
    <property type="entry name" value="Ankyrin repeat-containing domain"/>
    <property type="match status" value="2"/>
</dbReference>
<dbReference type="InterPro" id="IPR036770">
    <property type="entry name" value="Ankyrin_rpt-contain_sf"/>
</dbReference>
<dbReference type="HOGENOM" id="CLU_014745_0_1_1"/>
<protein>
    <recommendedName>
        <fullName evidence="3">Ankyrin repeat-containing domain</fullName>
    </recommendedName>
</protein>
<dbReference type="EnsemblProtists" id="PYU1_T010522">
    <property type="protein sequence ID" value="PYU1_T010522"/>
    <property type="gene ID" value="PYU1_G010500"/>
</dbReference>
<dbReference type="STRING" id="431595.K3WZX3"/>
<dbReference type="InParanoid" id="K3WZX3"/>